<name>A0A1B1YWF8_9GAMM</name>
<dbReference type="Proteomes" id="UP000092952">
    <property type="component" value="Chromosome"/>
</dbReference>
<dbReference type="AlphaFoldDB" id="A0A1B1YWF8"/>
<proteinExistence type="predicted"/>
<sequence>MLTADELLAGSALTHEVAVPPDLLGPAGPADGRVRLRPLTVRDLTLISRAAKDNDQLLSALMVQAALDEPPLTHGQVNALPVGLLEFLLREVNRISGITLGVDTLQNAAADPLVRAAHLLSAEFGWTPEQVAELTLGQMLVHLELIRERRRADV</sequence>
<dbReference type="STRING" id="1810504.PG2T_13555"/>
<evidence type="ECO:0000313" key="2">
    <source>
        <dbReference type="Proteomes" id="UP000092952"/>
    </source>
</evidence>
<reference evidence="2" key="1">
    <citation type="submission" date="2016-03" db="EMBL/GenBank/DDBJ databases">
        <title>Complete genome sequence of Solimmundus cernigliae, representing a novel lineage of polycyclic aromatic hydrocarbon degraders within the Gammaproteobacteria.</title>
        <authorList>
            <person name="Singleton D.R."/>
            <person name="Dickey A.N."/>
            <person name="Scholl E.H."/>
            <person name="Wright F.A."/>
            <person name="Aitken M.D."/>
        </authorList>
    </citation>
    <scope>NUCLEOTIDE SEQUENCE [LARGE SCALE GENOMIC DNA]</scope>
    <source>
        <strain evidence="2">TR3.2</strain>
    </source>
</reference>
<organism evidence="1 2">
    <name type="scientific">Immundisolibacter cernigliae</name>
    <dbReference type="NCBI Taxonomy" id="1810504"/>
    <lineage>
        <taxon>Bacteria</taxon>
        <taxon>Pseudomonadati</taxon>
        <taxon>Pseudomonadota</taxon>
        <taxon>Gammaproteobacteria</taxon>
        <taxon>Immundisolibacterales</taxon>
        <taxon>Immundisolibacteraceae</taxon>
        <taxon>Immundisolibacter</taxon>
    </lineage>
</organism>
<evidence type="ECO:0000313" key="1">
    <source>
        <dbReference type="EMBL" id="ANX05102.1"/>
    </source>
</evidence>
<dbReference type="RefSeq" id="WP_068806607.1">
    <property type="nucleotide sequence ID" value="NZ_CP014671.1"/>
</dbReference>
<protein>
    <submittedName>
        <fullName evidence="1">Uncharacterized protein</fullName>
    </submittedName>
</protein>
<dbReference type="OrthoDB" id="583539at2"/>
<dbReference type="InParanoid" id="A0A1B1YWF8"/>
<gene>
    <name evidence="1" type="ORF">PG2T_13555</name>
</gene>
<accession>A0A1B1YWF8</accession>
<dbReference type="EMBL" id="CP014671">
    <property type="protein sequence ID" value="ANX05102.1"/>
    <property type="molecule type" value="Genomic_DNA"/>
</dbReference>
<dbReference type="KEGG" id="gbi:PG2T_13555"/>
<keyword evidence="2" id="KW-1185">Reference proteome</keyword>